<feature type="binding site" evidence="7">
    <location>
        <position position="58"/>
    </location>
    <ligand>
        <name>Zn(2+)</name>
        <dbReference type="ChEBI" id="CHEBI:29105"/>
        <label>2</label>
    </ligand>
</feature>
<dbReference type="SUPFAM" id="SSF56281">
    <property type="entry name" value="Metallo-hydrolase/oxidoreductase"/>
    <property type="match status" value="1"/>
</dbReference>
<feature type="binding site" evidence="7">
    <location>
        <position position="53"/>
    </location>
    <ligand>
        <name>Zn(2+)</name>
        <dbReference type="ChEBI" id="CHEBI:29105"/>
        <label>1</label>
    </ligand>
</feature>
<sequence length="257" mass="27943">MLAIRPLPAFEDNYIWLLQHGDDAAVVDPGDAAPVLAALQIEALHLRAILITHHHRDHTGGIAALRAAWPQAVVYGPAGETIAGVDRHLHDGDSLDVLGARFTVLDVPGHTRGHIAYYAAAESTLFCGDTLFAGGCGRLFEGTPQQMTASLTRLRALPGDTCVYCAHEYTLANLGFARLVEPDNAALLARIERDRATRARDEPTVPSLLALERATNPFLRFDEPALLDAVAAHTGQRPTDDAASFWATRHWKDTEYD</sequence>
<dbReference type="InterPro" id="IPR017782">
    <property type="entry name" value="Hydroxyacylglutathione_Hdrlase"/>
</dbReference>
<dbReference type="InterPro" id="IPR036866">
    <property type="entry name" value="RibonucZ/Hydroxyglut_hydro"/>
</dbReference>
<comment type="function">
    <text evidence="7">Thiolesterase that catalyzes the hydrolysis of S-D-lactoyl-glutathione to form glutathione and D-lactic acid.</text>
</comment>
<dbReference type="Pfam" id="PF00753">
    <property type="entry name" value="Lactamase_B"/>
    <property type="match status" value="1"/>
</dbReference>
<evidence type="ECO:0000256" key="3">
    <source>
        <dbReference type="ARBA" id="ARBA00006759"/>
    </source>
</evidence>
<evidence type="ECO:0000256" key="7">
    <source>
        <dbReference type="HAMAP-Rule" id="MF_01374"/>
    </source>
</evidence>
<comment type="similarity">
    <text evidence="3 7">Belongs to the metallo-beta-lactamase superfamily. Glyoxalase II family.</text>
</comment>
<dbReference type="EC" id="3.1.2.6" evidence="7"/>
<dbReference type="HAMAP" id="MF_01374">
    <property type="entry name" value="Glyoxalase_2"/>
    <property type="match status" value="1"/>
</dbReference>
<dbReference type="NCBIfam" id="TIGR03413">
    <property type="entry name" value="GSH_gloB"/>
    <property type="match status" value="1"/>
</dbReference>
<evidence type="ECO:0000256" key="4">
    <source>
        <dbReference type="ARBA" id="ARBA00022723"/>
    </source>
</evidence>
<dbReference type="Gene3D" id="3.60.15.10">
    <property type="entry name" value="Ribonuclease Z/Hydroxyacylglutathione hydrolase-like"/>
    <property type="match status" value="1"/>
</dbReference>
<evidence type="ECO:0000256" key="6">
    <source>
        <dbReference type="ARBA" id="ARBA00022833"/>
    </source>
</evidence>
<feature type="binding site" evidence="7">
    <location>
        <position position="129"/>
    </location>
    <ligand>
        <name>Zn(2+)</name>
        <dbReference type="ChEBI" id="CHEBI:29105"/>
        <label>1</label>
    </ligand>
</feature>
<name>A0A317MZU0_9GAMM</name>
<evidence type="ECO:0000256" key="5">
    <source>
        <dbReference type="ARBA" id="ARBA00022801"/>
    </source>
</evidence>
<dbReference type="RefSeq" id="WP_110016831.1">
    <property type="nucleotide sequence ID" value="NZ_QGTJ01000001.1"/>
</dbReference>
<dbReference type="PANTHER" id="PTHR43705">
    <property type="entry name" value="HYDROXYACYLGLUTATHIONE HYDROLASE"/>
    <property type="match status" value="1"/>
</dbReference>
<comment type="caution">
    <text evidence="9">The sequence shown here is derived from an EMBL/GenBank/DDBJ whole genome shotgun (WGS) entry which is preliminary data.</text>
</comment>
<feature type="binding site" evidence="7">
    <location>
        <position position="55"/>
    </location>
    <ligand>
        <name>Zn(2+)</name>
        <dbReference type="ChEBI" id="CHEBI:29105"/>
        <label>1</label>
    </ligand>
</feature>
<dbReference type="InterPro" id="IPR035680">
    <property type="entry name" value="Clx_II_MBL"/>
</dbReference>
<comment type="cofactor">
    <cofactor evidence="7">
        <name>Zn(2+)</name>
        <dbReference type="ChEBI" id="CHEBI:29105"/>
    </cofactor>
    <text evidence="7">Binds 2 Zn(2+) ions per subunit.</text>
</comment>
<keyword evidence="6 7" id="KW-0862">Zinc</keyword>
<dbReference type="AlphaFoldDB" id="A0A317MZU0"/>
<reference evidence="9 10" key="1">
    <citation type="submission" date="2018-05" db="EMBL/GenBank/DDBJ databases">
        <title>Genomic Encyclopedia of Type Strains, Phase IV (KMG-IV): sequencing the most valuable type-strain genomes for metagenomic binning, comparative biology and taxonomic classification.</title>
        <authorList>
            <person name="Goeker M."/>
        </authorList>
    </citation>
    <scope>NUCLEOTIDE SEQUENCE [LARGE SCALE GENOMIC DNA]</scope>
    <source>
        <strain evidence="9 10">DSM 23606</strain>
    </source>
</reference>
<comment type="pathway">
    <text evidence="2 7">Secondary metabolite metabolism; methylglyoxal degradation; (R)-lactate from methylglyoxal: step 2/2.</text>
</comment>
<evidence type="ECO:0000313" key="10">
    <source>
        <dbReference type="Proteomes" id="UP000246569"/>
    </source>
</evidence>
<keyword evidence="4 7" id="KW-0479">Metal-binding</keyword>
<dbReference type="PIRSF" id="PIRSF005457">
    <property type="entry name" value="Glx"/>
    <property type="match status" value="1"/>
</dbReference>
<dbReference type="OrthoDB" id="9802248at2"/>
<dbReference type="Proteomes" id="UP000246569">
    <property type="component" value="Unassembled WGS sequence"/>
</dbReference>
<dbReference type="GO" id="GO:0046872">
    <property type="term" value="F:metal ion binding"/>
    <property type="evidence" value="ECO:0007669"/>
    <property type="project" value="UniProtKB-KW"/>
</dbReference>
<evidence type="ECO:0000313" key="9">
    <source>
        <dbReference type="EMBL" id="PWV65841.1"/>
    </source>
</evidence>
<evidence type="ECO:0000259" key="8">
    <source>
        <dbReference type="SMART" id="SM00849"/>
    </source>
</evidence>
<feature type="binding site" evidence="7">
    <location>
        <position position="57"/>
    </location>
    <ligand>
        <name>Zn(2+)</name>
        <dbReference type="ChEBI" id="CHEBI:29105"/>
        <label>2</label>
    </ligand>
</feature>
<dbReference type="PANTHER" id="PTHR43705:SF1">
    <property type="entry name" value="HYDROXYACYLGLUTATHIONE HYDROLASE GLOB"/>
    <property type="match status" value="1"/>
</dbReference>
<dbReference type="GO" id="GO:0019243">
    <property type="term" value="P:methylglyoxal catabolic process to D-lactate via S-lactoyl-glutathione"/>
    <property type="evidence" value="ECO:0007669"/>
    <property type="project" value="UniProtKB-UniRule"/>
</dbReference>
<feature type="binding site" evidence="7">
    <location>
        <position position="129"/>
    </location>
    <ligand>
        <name>Zn(2+)</name>
        <dbReference type="ChEBI" id="CHEBI:29105"/>
        <label>2</label>
    </ligand>
</feature>
<feature type="binding site" evidence="7">
    <location>
        <position position="167"/>
    </location>
    <ligand>
        <name>Zn(2+)</name>
        <dbReference type="ChEBI" id="CHEBI:29105"/>
        <label>2</label>
    </ligand>
</feature>
<dbReference type="SMART" id="SM00849">
    <property type="entry name" value="Lactamase_B"/>
    <property type="match status" value="1"/>
</dbReference>
<dbReference type="UniPathway" id="UPA00619">
    <property type="reaction ID" value="UER00676"/>
</dbReference>
<proteinExistence type="inferred from homology"/>
<feature type="domain" description="Metallo-beta-lactamase" evidence="8">
    <location>
        <begin position="12"/>
        <end position="167"/>
    </location>
</feature>
<dbReference type="InterPro" id="IPR050110">
    <property type="entry name" value="Glyoxalase_II_hydrolase"/>
</dbReference>
<protein>
    <recommendedName>
        <fullName evidence="7">Hydroxyacylglutathione hydrolase</fullName>
        <ecNumber evidence="7">3.1.2.6</ecNumber>
    </recommendedName>
    <alternativeName>
        <fullName evidence="7">Glyoxalase II</fullName>
        <shortName evidence="7">Glx II</shortName>
    </alternativeName>
</protein>
<dbReference type="EMBL" id="QGTJ01000001">
    <property type="protein sequence ID" value="PWV65841.1"/>
    <property type="molecule type" value="Genomic_DNA"/>
</dbReference>
<keyword evidence="5 7" id="KW-0378">Hydrolase</keyword>
<organism evidence="9 10">
    <name type="scientific">Plasticicumulans acidivorans</name>
    <dbReference type="NCBI Taxonomy" id="886464"/>
    <lineage>
        <taxon>Bacteria</taxon>
        <taxon>Pseudomonadati</taxon>
        <taxon>Pseudomonadota</taxon>
        <taxon>Gammaproteobacteria</taxon>
        <taxon>Candidatus Competibacteraceae</taxon>
        <taxon>Plasticicumulans</taxon>
    </lineage>
</organism>
<evidence type="ECO:0000256" key="2">
    <source>
        <dbReference type="ARBA" id="ARBA00004963"/>
    </source>
</evidence>
<dbReference type="InterPro" id="IPR032282">
    <property type="entry name" value="HAGH_C"/>
</dbReference>
<dbReference type="Pfam" id="PF16123">
    <property type="entry name" value="HAGH_C"/>
    <property type="match status" value="1"/>
</dbReference>
<dbReference type="InterPro" id="IPR001279">
    <property type="entry name" value="Metallo-B-lactamas"/>
</dbReference>
<dbReference type="CDD" id="cd07723">
    <property type="entry name" value="hydroxyacylglutathione_hydrolase_MBL-fold"/>
    <property type="match status" value="1"/>
</dbReference>
<gene>
    <name evidence="7" type="primary">gloB</name>
    <name evidence="9" type="ORF">C7443_101326</name>
</gene>
<comment type="catalytic activity">
    <reaction evidence="1 7">
        <text>an S-(2-hydroxyacyl)glutathione + H2O = a 2-hydroxy carboxylate + glutathione + H(+)</text>
        <dbReference type="Rhea" id="RHEA:21864"/>
        <dbReference type="ChEBI" id="CHEBI:15377"/>
        <dbReference type="ChEBI" id="CHEBI:15378"/>
        <dbReference type="ChEBI" id="CHEBI:57925"/>
        <dbReference type="ChEBI" id="CHEBI:58896"/>
        <dbReference type="ChEBI" id="CHEBI:71261"/>
        <dbReference type="EC" id="3.1.2.6"/>
    </reaction>
</comment>
<dbReference type="GO" id="GO:0004416">
    <property type="term" value="F:hydroxyacylglutathione hydrolase activity"/>
    <property type="evidence" value="ECO:0007669"/>
    <property type="project" value="UniProtKB-UniRule"/>
</dbReference>
<feature type="binding site" evidence="7">
    <location>
        <position position="110"/>
    </location>
    <ligand>
        <name>Zn(2+)</name>
        <dbReference type="ChEBI" id="CHEBI:29105"/>
        <label>1</label>
    </ligand>
</feature>
<accession>A0A317MZU0</accession>
<keyword evidence="10" id="KW-1185">Reference proteome</keyword>
<comment type="subunit">
    <text evidence="7">Monomer.</text>
</comment>
<evidence type="ECO:0000256" key="1">
    <source>
        <dbReference type="ARBA" id="ARBA00001623"/>
    </source>
</evidence>